<evidence type="ECO:0000256" key="1">
    <source>
        <dbReference type="ARBA" id="ARBA00008467"/>
    </source>
</evidence>
<dbReference type="PROSITE" id="PS52004">
    <property type="entry name" value="KS3_2"/>
    <property type="match status" value="1"/>
</dbReference>
<proteinExistence type="inferred from homology"/>
<dbReference type="EMBL" id="MSIF01000001">
    <property type="protein sequence ID" value="OLF14040.1"/>
    <property type="molecule type" value="Genomic_DNA"/>
</dbReference>
<dbReference type="PANTHER" id="PTHR11712:SF336">
    <property type="entry name" value="3-OXOACYL-[ACYL-CARRIER-PROTEIN] SYNTHASE, MITOCHONDRIAL"/>
    <property type="match status" value="1"/>
</dbReference>
<dbReference type="OrthoDB" id="9808669at2"/>
<feature type="domain" description="Ketosynthase family 3 (KS3)" evidence="4">
    <location>
        <begin position="7"/>
        <end position="404"/>
    </location>
</feature>
<comment type="similarity">
    <text evidence="1 3">Belongs to the thiolase-like superfamily. Beta-ketoacyl-ACP synthases family.</text>
</comment>
<evidence type="ECO:0000313" key="6">
    <source>
        <dbReference type="Proteomes" id="UP000185696"/>
    </source>
</evidence>
<dbReference type="Pfam" id="PF00109">
    <property type="entry name" value="ketoacyl-synt"/>
    <property type="match status" value="1"/>
</dbReference>
<sequence length="407" mass="41230">MNVPAGRRRVVVTGLGAVTAIGVGAPEFGAGLRAGRDAARPVSSPALKDFGHANACEVGEFDPSPWLRTVDPATVGRAAGFGLAAARMATGGVPAEVLAGRPSVVAMGTAYGEAATDLDRLTEQEIAGGPAGMDPALARRMSAGRLATAVARELGLRDTEAVTLPTACAAGNYAIGYGLDAIRTGDADLAVCGGADALCRKTMAGFTRLGAMDPDRCRPFDSGRAGMLAGEGAAVLLLEELEHALARGADIHAEVLGYGLSCDAEHPVAPAVDGVARGMRRALRDSGVEPSTVDLISAHGTATQANDLAEARAIHEVFADGPPRTVGLKSMLGHTLGASAALGAVGCVLAIEGGFAPPTINHRETDPECDLDCVPNAAVEADLRVVQSNALAFGGNNAIVLFGRYPA</sequence>
<dbReference type="CDD" id="cd00834">
    <property type="entry name" value="KAS_I_II"/>
    <property type="match status" value="1"/>
</dbReference>
<evidence type="ECO:0000259" key="4">
    <source>
        <dbReference type="PROSITE" id="PS52004"/>
    </source>
</evidence>
<keyword evidence="6" id="KW-1185">Reference proteome</keyword>
<name>A0A7Z0WRJ6_9PSEU</name>
<dbReference type="SUPFAM" id="SSF53901">
    <property type="entry name" value="Thiolase-like"/>
    <property type="match status" value="2"/>
</dbReference>
<reference evidence="5 6" key="1">
    <citation type="submission" date="2016-12" db="EMBL/GenBank/DDBJ databases">
        <title>The draft genome sequence of Actinophytocola xinjiangensis.</title>
        <authorList>
            <person name="Wang W."/>
            <person name="Yuan L."/>
        </authorList>
    </citation>
    <scope>NUCLEOTIDE SEQUENCE [LARGE SCALE GENOMIC DNA]</scope>
    <source>
        <strain evidence="5 6">CGMCC 4.4663</strain>
    </source>
</reference>
<organism evidence="5 6">
    <name type="scientific">Actinophytocola xinjiangensis</name>
    <dbReference type="NCBI Taxonomy" id="485602"/>
    <lineage>
        <taxon>Bacteria</taxon>
        <taxon>Bacillati</taxon>
        <taxon>Actinomycetota</taxon>
        <taxon>Actinomycetes</taxon>
        <taxon>Pseudonocardiales</taxon>
        <taxon>Pseudonocardiaceae</taxon>
    </lineage>
</organism>
<evidence type="ECO:0000313" key="5">
    <source>
        <dbReference type="EMBL" id="OLF14040.1"/>
    </source>
</evidence>
<dbReference type="Gene3D" id="3.40.47.10">
    <property type="match status" value="1"/>
</dbReference>
<gene>
    <name evidence="5" type="ORF">BLA60_02360</name>
</gene>
<dbReference type="AlphaFoldDB" id="A0A7Z0WRJ6"/>
<dbReference type="PANTHER" id="PTHR11712">
    <property type="entry name" value="POLYKETIDE SYNTHASE-RELATED"/>
    <property type="match status" value="1"/>
</dbReference>
<dbReference type="Pfam" id="PF02801">
    <property type="entry name" value="Ketoacyl-synt_C"/>
    <property type="match status" value="1"/>
</dbReference>
<protein>
    <submittedName>
        <fullName evidence="5">3-oxoacyl-ACP synthase</fullName>
    </submittedName>
</protein>
<evidence type="ECO:0000256" key="2">
    <source>
        <dbReference type="ARBA" id="ARBA00022679"/>
    </source>
</evidence>
<dbReference type="SMART" id="SM00825">
    <property type="entry name" value="PKS_KS"/>
    <property type="match status" value="1"/>
</dbReference>
<evidence type="ECO:0000256" key="3">
    <source>
        <dbReference type="RuleBase" id="RU003694"/>
    </source>
</evidence>
<dbReference type="InterPro" id="IPR000794">
    <property type="entry name" value="Beta-ketoacyl_synthase"/>
</dbReference>
<dbReference type="GO" id="GO:0004315">
    <property type="term" value="F:3-oxoacyl-[acyl-carrier-protein] synthase activity"/>
    <property type="evidence" value="ECO:0007669"/>
    <property type="project" value="TreeGrafter"/>
</dbReference>
<dbReference type="InterPro" id="IPR020841">
    <property type="entry name" value="PKS_Beta-ketoAc_synthase_dom"/>
</dbReference>
<dbReference type="Proteomes" id="UP000185696">
    <property type="component" value="Unassembled WGS sequence"/>
</dbReference>
<accession>A0A7Z0WRJ6</accession>
<dbReference type="InterPro" id="IPR014030">
    <property type="entry name" value="Ketoacyl_synth_N"/>
</dbReference>
<comment type="caution">
    <text evidence="5">The sequence shown here is derived from an EMBL/GenBank/DDBJ whole genome shotgun (WGS) entry which is preliminary data.</text>
</comment>
<dbReference type="InterPro" id="IPR016039">
    <property type="entry name" value="Thiolase-like"/>
</dbReference>
<keyword evidence="2 3" id="KW-0808">Transferase</keyword>
<dbReference type="GO" id="GO:0006633">
    <property type="term" value="P:fatty acid biosynthetic process"/>
    <property type="evidence" value="ECO:0007669"/>
    <property type="project" value="TreeGrafter"/>
</dbReference>
<dbReference type="InterPro" id="IPR014031">
    <property type="entry name" value="Ketoacyl_synth_C"/>
</dbReference>